<dbReference type="GO" id="GO:0006281">
    <property type="term" value="P:DNA repair"/>
    <property type="evidence" value="ECO:0007669"/>
    <property type="project" value="UniProtKB-KW"/>
</dbReference>
<feature type="domain" description="Uracil-DNA glycosylase-like" evidence="10">
    <location>
        <begin position="306"/>
        <end position="470"/>
    </location>
</feature>
<dbReference type="GO" id="GO:0051539">
    <property type="term" value="F:4 iron, 4 sulfur cluster binding"/>
    <property type="evidence" value="ECO:0007669"/>
    <property type="project" value="UniProtKB-KW"/>
</dbReference>
<dbReference type="InterPro" id="IPR051536">
    <property type="entry name" value="UDG_Type-4/5"/>
</dbReference>
<keyword evidence="9" id="KW-0234">DNA repair</keyword>
<dbReference type="GO" id="GO:0097506">
    <property type="term" value="F:deaminated base DNA N-glycosylase activity"/>
    <property type="evidence" value="ECO:0007669"/>
    <property type="project" value="UniProtKB-ARBA"/>
</dbReference>
<organism evidence="11 12">
    <name type="scientific">Pseudomonas matsuisoli</name>
    <dbReference type="NCBI Taxonomy" id="1515666"/>
    <lineage>
        <taxon>Bacteria</taxon>
        <taxon>Pseudomonadati</taxon>
        <taxon>Pseudomonadota</taxon>
        <taxon>Gammaproteobacteria</taxon>
        <taxon>Pseudomonadales</taxon>
        <taxon>Pseudomonadaceae</taxon>
        <taxon>Pseudomonas</taxon>
    </lineage>
</organism>
<dbReference type="InterPro" id="IPR036895">
    <property type="entry name" value="Uracil-DNA_glycosylase-like_sf"/>
</dbReference>
<dbReference type="Pfam" id="PF13566">
    <property type="entry name" value="DUF4130"/>
    <property type="match status" value="1"/>
</dbReference>
<evidence type="ECO:0000256" key="7">
    <source>
        <dbReference type="ARBA" id="ARBA00023004"/>
    </source>
</evidence>
<reference evidence="11" key="1">
    <citation type="journal article" date="2014" name="Int. J. Syst. Evol. Microbiol.">
        <title>Complete genome sequence of Corynebacterium casei LMG S-19264T (=DSM 44701T), isolated from a smear-ripened cheese.</title>
        <authorList>
            <consortium name="US DOE Joint Genome Institute (JGI-PGF)"/>
            <person name="Walter F."/>
            <person name="Albersmeier A."/>
            <person name="Kalinowski J."/>
            <person name="Ruckert C."/>
        </authorList>
    </citation>
    <scope>NUCLEOTIDE SEQUENCE</scope>
    <source>
        <strain evidence="11">JCM 30078</strain>
    </source>
</reference>
<dbReference type="InterPro" id="IPR023875">
    <property type="entry name" value="DNA_repair_put"/>
</dbReference>
<dbReference type="NCBIfam" id="TIGR03915">
    <property type="entry name" value="SAM_7_link_chp"/>
    <property type="match status" value="1"/>
</dbReference>
<keyword evidence="8" id="KW-0411">Iron-sulfur</keyword>
<evidence type="ECO:0000256" key="2">
    <source>
        <dbReference type="ARBA" id="ARBA00019403"/>
    </source>
</evidence>
<dbReference type="SMART" id="SM00986">
    <property type="entry name" value="UDG"/>
    <property type="match status" value="1"/>
</dbReference>
<evidence type="ECO:0000313" key="11">
    <source>
        <dbReference type="EMBL" id="GGK03008.1"/>
    </source>
</evidence>
<evidence type="ECO:0000259" key="10">
    <source>
        <dbReference type="SMART" id="SM00986"/>
    </source>
</evidence>
<gene>
    <name evidence="11" type="ORF">GCM10009304_31070</name>
</gene>
<accession>A0A917Q024</accession>
<dbReference type="GO" id="GO:0046872">
    <property type="term" value="F:metal ion binding"/>
    <property type="evidence" value="ECO:0007669"/>
    <property type="project" value="UniProtKB-KW"/>
</dbReference>
<keyword evidence="6" id="KW-0378">Hydrolase</keyword>
<dbReference type="Pfam" id="PF03167">
    <property type="entry name" value="UDG"/>
    <property type="match status" value="1"/>
</dbReference>
<dbReference type="AlphaFoldDB" id="A0A917Q024"/>
<evidence type="ECO:0000256" key="6">
    <source>
        <dbReference type="ARBA" id="ARBA00022801"/>
    </source>
</evidence>
<evidence type="ECO:0000256" key="3">
    <source>
        <dbReference type="ARBA" id="ARBA00022485"/>
    </source>
</evidence>
<dbReference type="InterPro" id="IPR005122">
    <property type="entry name" value="Uracil-DNA_glycosylase-like"/>
</dbReference>
<keyword evidence="7" id="KW-0408">Iron</keyword>
<keyword evidence="5" id="KW-0227">DNA damage</keyword>
<dbReference type="PANTHER" id="PTHR33693:SF9">
    <property type="entry name" value="TYPE-4 URACIL-DNA GLYCOSYLASE"/>
    <property type="match status" value="1"/>
</dbReference>
<comment type="similarity">
    <text evidence="1">Belongs to the uracil-DNA glycosylase (UDG) superfamily. Type 4 (UDGa) family.</text>
</comment>
<comment type="caution">
    <text evidence="11">The sequence shown here is derived from an EMBL/GenBank/DDBJ whole genome shotgun (WGS) entry which is preliminary data.</text>
</comment>
<dbReference type="InterPro" id="IPR005273">
    <property type="entry name" value="Ura-DNA_glyco_family4"/>
</dbReference>
<dbReference type="SMART" id="SM00987">
    <property type="entry name" value="UreE_C"/>
    <property type="match status" value="1"/>
</dbReference>
<dbReference type="SUPFAM" id="SSF52141">
    <property type="entry name" value="Uracil-DNA glycosylase-like"/>
    <property type="match status" value="1"/>
</dbReference>
<evidence type="ECO:0000256" key="5">
    <source>
        <dbReference type="ARBA" id="ARBA00022763"/>
    </source>
</evidence>
<reference evidence="11" key="2">
    <citation type="submission" date="2020-09" db="EMBL/GenBank/DDBJ databases">
        <authorList>
            <person name="Sun Q."/>
            <person name="Ohkuma M."/>
        </authorList>
    </citation>
    <scope>NUCLEOTIDE SEQUENCE</scope>
    <source>
        <strain evidence="11">JCM 30078</strain>
    </source>
</reference>
<keyword evidence="3" id="KW-0004">4Fe-4S</keyword>
<dbReference type="CDD" id="cd10030">
    <property type="entry name" value="UDG-F4_TTUDGA_SPO1dp_like"/>
    <property type="match status" value="1"/>
</dbReference>
<evidence type="ECO:0000256" key="8">
    <source>
        <dbReference type="ARBA" id="ARBA00023014"/>
    </source>
</evidence>
<dbReference type="Proteomes" id="UP000635983">
    <property type="component" value="Unassembled WGS sequence"/>
</dbReference>
<dbReference type="PANTHER" id="PTHR33693">
    <property type="entry name" value="TYPE-5 URACIL-DNA GLYCOSYLASE"/>
    <property type="match status" value="1"/>
</dbReference>
<evidence type="ECO:0000256" key="9">
    <source>
        <dbReference type="ARBA" id="ARBA00023204"/>
    </source>
</evidence>
<dbReference type="Gene3D" id="3.40.470.10">
    <property type="entry name" value="Uracil-DNA glycosylase-like domain"/>
    <property type="match status" value="1"/>
</dbReference>
<evidence type="ECO:0000256" key="1">
    <source>
        <dbReference type="ARBA" id="ARBA00006521"/>
    </source>
</evidence>
<dbReference type="EMBL" id="BMPO01000007">
    <property type="protein sequence ID" value="GGK03008.1"/>
    <property type="molecule type" value="Genomic_DNA"/>
</dbReference>
<sequence length="484" mass="53776">MRTIHFAGSFEAWRPIARKLLLDQTAPDQITWQAGNDPAADLFASPDVLDEPTQPSVALAIPRKLPELLKYAACYRAPDRWALLYRVLWRVTRGDRSAMLAGDIDGAQLHGRVKSVRREAHHMHAFLRFAERAEDATPRFVAWHEPAHDVLELASGHFHHRMGSVSWLIATPEGAAVCDGTSLSFLSPCPDDLRQLAQGTRDDGEALWRAYYSSTFNPARVNEKVMRGHMPARFWKHLPEGDLIPQLATQARAGQQKLAQTESVGKQAGRQVLIARERAQPVRPLPTSLDECRQCDIWQNATCAVPGAGSSHAQIMLIGEQPGDHEDLAGRPFVGPAGQILDQALASAGLDRAAIFVTNAVKHFKWEPRGGIHGKAATRKHATPKPAEIRACRDWLTKELADIKPLVLVALGRTALASILEVHDPQRIRLADYSGRAFKHDGRWVLTAPHPAAILRNRDEQQRRYFEELCHALTKAAELISTLH</sequence>
<keyword evidence="12" id="KW-1185">Reference proteome</keyword>
<dbReference type="RefSeq" id="WP_188984245.1">
    <property type="nucleotide sequence ID" value="NZ_BMPO01000007.1"/>
</dbReference>
<protein>
    <recommendedName>
        <fullName evidence="2">Type-4 uracil-DNA glycosylase</fullName>
    </recommendedName>
</protein>
<dbReference type="NCBIfam" id="TIGR00758">
    <property type="entry name" value="UDG_fam4"/>
    <property type="match status" value="1"/>
</dbReference>
<dbReference type="InterPro" id="IPR025404">
    <property type="entry name" value="DUF4130"/>
</dbReference>
<proteinExistence type="inferred from homology"/>
<name>A0A917Q024_9PSED</name>
<keyword evidence="4" id="KW-0479">Metal-binding</keyword>
<evidence type="ECO:0000313" key="12">
    <source>
        <dbReference type="Proteomes" id="UP000635983"/>
    </source>
</evidence>
<evidence type="ECO:0000256" key="4">
    <source>
        <dbReference type="ARBA" id="ARBA00022723"/>
    </source>
</evidence>
<dbReference type="NCBIfam" id="TIGR03914">
    <property type="entry name" value="UDG_fam_dom"/>
    <property type="match status" value="1"/>
</dbReference>